<protein>
    <submittedName>
        <fullName evidence="2">Uncharacterized protein</fullName>
    </submittedName>
</protein>
<feature type="region of interest" description="Disordered" evidence="1">
    <location>
        <begin position="167"/>
        <end position="200"/>
    </location>
</feature>
<evidence type="ECO:0000256" key="1">
    <source>
        <dbReference type="SAM" id="MobiDB-lite"/>
    </source>
</evidence>
<reference evidence="2 3" key="1">
    <citation type="submission" date="2015-04" db="EMBL/GenBank/DDBJ databases">
        <title>Complete genome sequence of Schizopora paradoxa KUC8140, a cosmopolitan wood degrader in East Asia.</title>
        <authorList>
            <consortium name="DOE Joint Genome Institute"/>
            <person name="Min B."/>
            <person name="Park H."/>
            <person name="Jang Y."/>
            <person name="Kim J.-J."/>
            <person name="Kim K.H."/>
            <person name="Pangilinan J."/>
            <person name="Lipzen A."/>
            <person name="Riley R."/>
            <person name="Grigoriev I.V."/>
            <person name="Spatafora J.W."/>
            <person name="Choi I.-G."/>
        </authorList>
    </citation>
    <scope>NUCLEOTIDE SEQUENCE [LARGE SCALE GENOMIC DNA]</scope>
    <source>
        <strain evidence="2 3">KUC8140</strain>
    </source>
</reference>
<keyword evidence="3" id="KW-1185">Reference proteome</keyword>
<feature type="region of interest" description="Disordered" evidence="1">
    <location>
        <begin position="115"/>
        <end position="134"/>
    </location>
</feature>
<evidence type="ECO:0000313" key="3">
    <source>
        <dbReference type="Proteomes" id="UP000053477"/>
    </source>
</evidence>
<gene>
    <name evidence="2" type="ORF">SCHPADRAFT_990128</name>
</gene>
<accession>A0A0H2QX87</accession>
<dbReference type="EMBL" id="KQ086869">
    <property type="protein sequence ID" value="KLO03929.1"/>
    <property type="molecule type" value="Genomic_DNA"/>
</dbReference>
<proteinExistence type="predicted"/>
<organism evidence="2 3">
    <name type="scientific">Schizopora paradoxa</name>
    <dbReference type="NCBI Taxonomy" id="27342"/>
    <lineage>
        <taxon>Eukaryota</taxon>
        <taxon>Fungi</taxon>
        <taxon>Dikarya</taxon>
        <taxon>Basidiomycota</taxon>
        <taxon>Agaricomycotina</taxon>
        <taxon>Agaricomycetes</taxon>
        <taxon>Hymenochaetales</taxon>
        <taxon>Schizoporaceae</taxon>
        <taxon>Schizopora</taxon>
    </lineage>
</organism>
<name>A0A0H2QX87_9AGAM</name>
<sequence length="200" mass="21754">MYIWKFPLVTYAKKYGIRKLPGSEPANPLPTAAPDVLSGHTPSSKFKTVSTYNAHTSSYPASLYASPTFTFTNNTLASSSSSSCSLSYEEGEPGAAPDPLVIPWSLSQGHLQNDNKRPWLPYPSPATEERAPKKMQTAGEGSMGMDAMLPQDMSLHSSETDLSPMCIDPPKDIFPSQPVPMHIPEDSQGSEETEYVLAQK</sequence>
<evidence type="ECO:0000313" key="2">
    <source>
        <dbReference type="EMBL" id="KLO03929.1"/>
    </source>
</evidence>
<dbReference type="AlphaFoldDB" id="A0A0H2QX87"/>
<dbReference type="InParanoid" id="A0A0H2QX87"/>
<dbReference type="Proteomes" id="UP000053477">
    <property type="component" value="Unassembled WGS sequence"/>
</dbReference>